<dbReference type="InterPro" id="IPR032635">
    <property type="entry name" value="Anti_2"/>
</dbReference>
<evidence type="ECO:0000313" key="4">
    <source>
        <dbReference type="EMBL" id="MDE1460588.1"/>
    </source>
</evidence>
<proteinExistence type="predicted"/>
<dbReference type="Proteomes" id="UP001528823">
    <property type="component" value="Unassembled WGS sequence"/>
</dbReference>
<name>A0ABT5U527_9GAMM</name>
<feature type="chain" id="PRO_5047452275" evidence="2">
    <location>
        <begin position="23"/>
        <end position="147"/>
    </location>
</feature>
<keyword evidence="5" id="KW-1185">Reference proteome</keyword>
<reference evidence="4 5" key="1">
    <citation type="submission" date="2022-11" db="EMBL/GenBank/DDBJ databases">
        <title>Spartinivicinus poritis sp. nov., isolated from scleractinian coral Porites lutea.</title>
        <authorList>
            <person name="Zhang G."/>
            <person name="Cai L."/>
            <person name="Wei Q."/>
        </authorList>
    </citation>
    <scope>NUCLEOTIDE SEQUENCE [LARGE SCALE GENOMIC DNA]</scope>
    <source>
        <strain evidence="4 5">A2-2</strain>
    </source>
</reference>
<dbReference type="RefSeq" id="WP_274686960.1">
    <property type="nucleotide sequence ID" value="NZ_JAPMOU010000001.1"/>
</dbReference>
<protein>
    <submittedName>
        <fullName evidence="4">RT0821/Lpp0805 family surface protein</fullName>
    </submittedName>
</protein>
<keyword evidence="2" id="KW-0732">Signal</keyword>
<dbReference type="PROSITE" id="PS51257">
    <property type="entry name" value="PROKAR_LIPOPROTEIN"/>
    <property type="match status" value="1"/>
</dbReference>
<evidence type="ECO:0000313" key="5">
    <source>
        <dbReference type="Proteomes" id="UP001528823"/>
    </source>
</evidence>
<feature type="transmembrane region" description="Helical" evidence="1">
    <location>
        <begin position="58"/>
        <end position="76"/>
    </location>
</feature>
<keyword evidence="1" id="KW-1133">Transmembrane helix</keyword>
<dbReference type="Pfam" id="PF16998">
    <property type="entry name" value="17kDa_Anti_2"/>
    <property type="match status" value="1"/>
</dbReference>
<dbReference type="EMBL" id="JAPMOU010000001">
    <property type="protein sequence ID" value="MDE1460588.1"/>
    <property type="molecule type" value="Genomic_DNA"/>
</dbReference>
<feature type="signal peptide" evidence="2">
    <location>
        <begin position="1"/>
        <end position="22"/>
    </location>
</feature>
<feature type="domain" description="Surface antigen" evidence="3">
    <location>
        <begin position="93"/>
        <end position="146"/>
    </location>
</feature>
<accession>A0ABT5U527</accession>
<gene>
    <name evidence="4" type="ORF">ORQ98_01285</name>
</gene>
<feature type="transmembrane region" description="Helical" evidence="1">
    <location>
        <begin position="29"/>
        <end position="46"/>
    </location>
</feature>
<keyword evidence="1" id="KW-0812">Transmembrane</keyword>
<comment type="caution">
    <text evidence="4">The sequence shown here is derived from an EMBL/GenBank/DDBJ whole genome shotgun (WGS) entry which is preliminary data.</text>
</comment>
<evidence type="ECO:0000256" key="1">
    <source>
        <dbReference type="SAM" id="Phobius"/>
    </source>
</evidence>
<organism evidence="4 5">
    <name type="scientific">Spartinivicinus poritis</name>
    <dbReference type="NCBI Taxonomy" id="2994640"/>
    <lineage>
        <taxon>Bacteria</taxon>
        <taxon>Pseudomonadati</taxon>
        <taxon>Pseudomonadota</taxon>
        <taxon>Gammaproteobacteria</taxon>
        <taxon>Oceanospirillales</taxon>
        <taxon>Zooshikellaceae</taxon>
        <taxon>Spartinivicinus</taxon>
    </lineage>
</organism>
<sequence>MAFLKRSFILLIMLFLSSCAEFQPSNTFMGSLLGAGVGAGLGYAACKDKSKVARRNCLIGGGLVGGIIGGVVGSYMDSSDQQRAYQGLRSTPSKKQYHWTNPRTGNRFTIKPLNKQSKNGSTCRDYLVWSRPKGAKKAHRQRGSTCY</sequence>
<evidence type="ECO:0000256" key="2">
    <source>
        <dbReference type="SAM" id="SignalP"/>
    </source>
</evidence>
<evidence type="ECO:0000259" key="3">
    <source>
        <dbReference type="Pfam" id="PF16998"/>
    </source>
</evidence>
<keyword evidence="1" id="KW-0472">Membrane</keyword>